<dbReference type="PANTHER" id="PTHR23254">
    <property type="entry name" value="EIF4G DOMAIN PROTEIN"/>
    <property type="match status" value="1"/>
</dbReference>
<dbReference type="GO" id="GO:0005829">
    <property type="term" value="C:cytosol"/>
    <property type="evidence" value="ECO:0007669"/>
    <property type="project" value="TreeGrafter"/>
</dbReference>
<accession>A0AAW2HSH2</accession>
<evidence type="ECO:0000256" key="1">
    <source>
        <dbReference type="ARBA" id="ARBA00004496"/>
    </source>
</evidence>
<feature type="domain" description="MIF4G" evidence="5">
    <location>
        <begin position="220"/>
        <end position="432"/>
    </location>
</feature>
<reference evidence="6" key="1">
    <citation type="journal article" date="2024" name="Gigascience">
        <title>Chromosome-level genome of the poultry shaft louse Menopon gallinae provides insight into the host-switching and adaptive evolution of parasitic lice.</title>
        <authorList>
            <person name="Xu Y."/>
            <person name="Ma L."/>
            <person name="Liu S."/>
            <person name="Liang Y."/>
            <person name="Liu Q."/>
            <person name="He Z."/>
            <person name="Tian L."/>
            <person name="Duan Y."/>
            <person name="Cai W."/>
            <person name="Li H."/>
            <person name="Song F."/>
        </authorList>
    </citation>
    <scope>NUCLEOTIDE SEQUENCE</scope>
    <source>
        <strain evidence="6">Cailab_2023a</strain>
    </source>
</reference>
<comment type="caution">
    <text evidence="6">The sequence shown here is derived from an EMBL/GenBank/DDBJ whole genome shotgun (WGS) entry which is preliminary data.</text>
</comment>
<protein>
    <recommendedName>
        <fullName evidence="5">MIF4G domain-containing protein</fullName>
    </recommendedName>
</protein>
<evidence type="ECO:0000259" key="5">
    <source>
        <dbReference type="SMART" id="SM00543"/>
    </source>
</evidence>
<dbReference type="SMART" id="SM00543">
    <property type="entry name" value="MIF4G"/>
    <property type="match status" value="1"/>
</dbReference>
<dbReference type="EMBL" id="JARGDH010000003">
    <property type="protein sequence ID" value="KAL0272930.1"/>
    <property type="molecule type" value="Genomic_DNA"/>
</dbReference>
<proteinExistence type="predicted"/>
<dbReference type="FunFam" id="1.25.40.180:FF:000039">
    <property type="entry name" value="Uncharacterized protein, isoform B"/>
    <property type="match status" value="1"/>
</dbReference>
<organism evidence="6">
    <name type="scientific">Menopon gallinae</name>
    <name type="common">poultry shaft louse</name>
    <dbReference type="NCBI Taxonomy" id="328185"/>
    <lineage>
        <taxon>Eukaryota</taxon>
        <taxon>Metazoa</taxon>
        <taxon>Ecdysozoa</taxon>
        <taxon>Arthropoda</taxon>
        <taxon>Hexapoda</taxon>
        <taxon>Insecta</taxon>
        <taxon>Pterygota</taxon>
        <taxon>Neoptera</taxon>
        <taxon>Paraneoptera</taxon>
        <taxon>Psocodea</taxon>
        <taxon>Troctomorpha</taxon>
        <taxon>Phthiraptera</taxon>
        <taxon>Amblycera</taxon>
        <taxon>Menoponidae</taxon>
        <taxon>Menopon</taxon>
    </lineage>
</organism>
<dbReference type="Pfam" id="PF02854">
    <property type="entry name" value="MIF4G"/>
    <property type="match status" value="1"/>
</dbReference>
<dbReference type="Gene3D" id="1.25.40.180">
    <property type="match status" value="1"/>
</dbReference>
<sequence length="451" mass="50866">MAEEQLKQHELQRSSKQTYPFSRERSFVRPQSQYQQPEQYYYHLQVLKEKRKSVPLQNVNPKGKPTMEIYRPPNVRTDGTFATGNGNAVNPKLNVHAKEFTMKTGQLQSSRSSGNILLDQSSLLQESLANGGGLHDLQQSLSVSNVPPPKVHFCLDENSAEANSTFQSANQFKSVKDFHGKNKHAANTEAPRQVRFQGSTAQPGGLQRSKSLGAADMATRKNYNQDANDLGCFPPQIQAIIFKAIEDPNQLSARTLMELVRHLMERVVESRKFAEPAAKLCIKIIEKENKETFLESLLNTCQQWYQERDRILKGTSPKISAFMAFLNEMYCQLKRRQLQLKTHHEGVPPGLVLLTLLSKCCQDCLVSPSISSLSEMESVFFVLTAVGKDLEQELPRQLDGLLNGVRDAFLAPNTAPPIRKTLLQLIELSAARWQLPAPAVMYYYPVYCRSI</sequence>
<dbReference type="InterPro" id="IPR051367">
    <property type="entry name" value="mRNA_TranslReg/HistoneTransl"/>
</dbReference>
<feature type="region of interest" description="Disordered" evidence="4">
    <location>
        <begin position="1"/>
        <end position="34"/>
    </location>
</feature>
<dbReference type="AlphaFoldDB" id="A0AAW2HSH2"/>
<gene>
    <name evidence="6" type="ORF">PYX00_005735</name>
</gene>
<dbReference type="InterPro" id="IPR003890">
    <property type="entry name" value="MIF4G-like_typ-3"/>
</dbReference>
<evidence type="ECO:0000256" key="4">
    <source>
        <dbReference type="SAM" id="MobiDB-lite"/>
    </source>
</evidence>
<dbReference type="SUPFAM" id="SSF48371">
    <property type="entry name" value="ARM repeat"/>
    <property type="match status" value="1"/>
</dbReference>
<keyword evidence="3" id="KW-0810">Translation regulation</keyword>
<evidence type="ECO:0000256" key="2">
    <source>
        <dbReference type="ARBA" id="ARBA00022490"/>
    </source>
</evidence>
<dbReference type="InterPro" id="IPR016024">
    <property type="entry name" value="ARM-type_fold"/>
</dbReference>
<dbReference type="GO" id="GO:0003723">
    <property type="term" value="F:RNA binding"/>
    <property type="evidence" value="ECO:0007669"/>
    <property type="project" value="InterPro"/>
</dbReference>
<dbReference type="GO" id="GO:0006446">
    <property type="term" value="P:regulation of translational initiation"/>
    <property type="evidence" value="ECO:0007669"/>
    <property type="project" value="TreeGrafter"/>
</dbReference>
<evidence type="ECO:0000313" key="6">
    <source>
        <dbReference type="EMBL" id="KAL0272930.1"/>
    </source>
</evidence>
<evidence type="ECO:0000256" key="3">
    <source>
        <dbReference type="ARBA" id="ARBA00022845"/>
    </source>
</evidence>
<name>A0AAW2HSH2_9NEOP</name>
<dbReference type="PANTHER" id="PTHR23254:SF16">
    <property type="entry name" value="CBP80_20-DEPENDENT TRANSLATION INITIATION FACTOR"/>
    <property type="match status" value="1"/>
</dbReference>
<dbReference type="GO" id="GO:0008494">
    <property type="term" value="F:translation activator activity"/>
    <property type="evidence" value="ECO:0007669"/>
    <property type="project" value="TreeGrafter"/>
</dbReference>
<feature type="compositionally biased region" description="Basic and acidic residues" evidence="4">
    <location>
        <begin position="1"/>
        <end position="13"/>
    </location>
</feature>
<keyword evidence="2" id="KW-0963">Cytoplasm</keyword>
<comment type="subcellular location">
    <subcellularLocation>
        <location evidence="1">Cytoplasm</location>
    </subcellularLocation>
</comment>